<accession>A0A364N580</accession>
<feature type="transmembrane region" description="Helical" evidence="11">
    <location>
        <begin position="255"/>
        <end position="281"/>
    </location>
</feature>
<evidence type="ECO:0000256" key="4">
    <source>
        <dbReference type="ARBA" id="ARBA00007559"/>
    </source>
</evidence>
<protein>
    <recommendedName>
        <fullName evidence="5">GPI-anchored wall transfer protein 1</fullName>
    </recommendedName>
</protein>
<proteinExistence type="inferred from homology"/>
<evidence type="ECO:0000313" key="13">
    <source>
        <dbReference type="Proteomes" id="UP000249619"/>
    </source>
</evidence>
<name>A0A364N580_STELY</name>
<keyword evidence="7 11" id="KW-0812">Transmembrane</keyword>
<feature type="transmembrane region" description="Helical" evidence="11">
    <location>
        <begin position="70"/>
        <end position="86"/>
    </location>
</feature>
<comment type="similarity">
    <text evidence="4">Belongs to the PIGW family.</text>
</comment>
<sequence length="697" mass="77567">MAKTYKQMKEAWVSGHTGSSVADLSILLWSVIQSRMRLFTPNTPPALFLDFLLNCGVTLFATTIYSSTPWILNLLLLLPAVALYVLEKPAPTKDASRPMKIEKSKKDAKPDALPVKPFITNYRGAMMIITCVAILAVDFRVFPRRFAKVENWGTSLMDMGVGSFVFTAGVVSVRASLKEGGGRQPLTKRLAASLRHAVPLLVLGTIRLISVKGLDYAEHVTEYGVHWNFFFTLGFLPPFAALFQTAFDLVPSYAVLSFVLAAAYEMALDWTSLGSYILVAARTDLLSKNREGVFSFFGYLAIFLAGQSLGASALPRQQPVAKDASLSVKLRQTTLGKLATTSVIWTALFFFCTGYYGLRLPVSRRLANLPYFLWVSSFNSYQITICCAIETFLFPNLYKATSKEEELVLCGRAHPVLNMSTPQAKRRRLNEATKTLQKPFKSPFRTPLKPSIGDDPPSSDPPELNTPIATASAEGSAPTRPTIPTSNGGQQASATTRSGLQSTARPPALRPSKPLSSHLTSSKPSRVATKKTPSKPSLAREIMQLRNEIQMLTQAQTLATSTKDDDLVVLVDKWRTASRAAAEELFGCTRDRINRMGGVGAWKEREKESKQRQMQWDQEEMQAERERMEEAKENGEVSEEAYDRYAEMEGEREKIEEEKETFKGADDDSFTMDMMLKTLNIDLRLIGYNKEAQRWEG</sequence>
<dbReference type="GO" id="GO:0032216">
    <property type="term" value="F:glucosaminyl-phosphatidylinositol O-acyltransferase activity"/>
    <property type="evidence" value="ECO:0007669"/>
    <property type="project" value="TreeGrafter"/>
</dbReference>
<comment type="pathway">
    <text evidence="3">Glycolipid biosynthesis; glycosylphosphatidylinositol-anchor biosynthesis.</text>
</comment>
<evidence type="ECO:0000256" key="6">
    <source>
        <dbReference type="ARBA" id="ARBA00022502"/>
    </source>
</evidence>
<dbReference type="UniPathway" id="UPA00196"/>
<evidence type="ECO:0000256" key="1">
    <source>
        <dbReference type="ARBA" id="ARBA00002531"/>
    </source>
</evidence>
<evidence type="ECO:0000256" key="10">
    <source>
        <dbReference type="SAM" id="MobiDB-lite"/>
    </source>
</evidence>
<feature type="region of interest" description="Disordered" evidence="10">
    <location>
        <begin position="620"/>
        <end position="666"/>
    </location>
</feature>
<keyword evidence="6" id="KW-0337">GPI-anchor biosynthesis</keyword>
<keyword evidence="13" id="KW-1185">Reference proteome</keyword>
<feature type="compositionally biased region" description="Basic and acidic residues" evidence="10">
    <location>
        <begin position="622"/>
        <end position="666"/>
    </location>
</feature>
<evidence type="ECO:0000256" key="2">
    <source>
        <dbReference type="ARBA" id="ARBA00004477"/>
    </source>
</evidence>
<organism evidence="12 13">
    <name type="scientific">Stemphylium lycopersici</name>
    <name type="common">Tomato gray leaf spot disease fungus</name>
    <name type="synonym">Thyrospora lycopersici</name>
    <dbReference type="NCBI Taxonomy" id="183478"/>
    <lineage>
        <taxon>Eukaryota</taxon>
        <taxon>Fungi</taxon>
        <taxon>Dikarya</taxon>
        <taxon>Ascomycota</taxon>
        <taxon>Pezizomycotina</taxon>
        <taxon>Dothideomycetes</taxon>
        <taxon>Pleosporomycetidae</taxon>
        <taxon>Pleosporales</taxon>
        <taxon>Pleosporineae</taxon>
        <taxon>Pleosporaceae</taxon>
        <taxon>Stemphylium</taxon>
    </lineage>
</organism>
<evidence type="ECO:0000256" key="8">
    <source>
        <dbReference type="ARBA" id="ARBA00022989"/>
    </source>
</evidence>
<feature type="transmembrane region" description="Helical" evidence="11">
    <location>
        <begin position="335"/>
        <end position="358"/>
    </location>
</feature>
<dbReference type="Gene3D" id="6.10.140.1020">
    <property type="match status" value="1"/>
</dbReference>
<dbReference type="GO" id="GO:0072659">
    <property type="term" value="P:protein localization to plasma membrane"/>
    <property type="evidence" value="ECO:0007669"/>
    <property type="project" value="TreeGrafter"/>
</dbReference>
<feature type="compositionally biased region" description="Polar residues" evidence="10">
    <location>
        <begin position="482"/>
        <end position="504"/>
    </location>
</feature>
<dbReference type="AlphaFoldDB" id="A0A364N580"/>
<dbReference type="STRING" id="183478.A0A364N580"/>
<evidence type="ECO:0000256" key="3">
    <source>
        <dbReference type="ARBA" id="ARBA00004687"/>
    </source>
</evidence>
<evidence type="ECO:0000313" key="12">
    <source>
        <dbReference type="EMBL" id="RAR12254.1"/>
    </source>
</evidence>
<comment type="subcellular location">
    <subcellularLocation>
        <location evidence="2">Endoplasmic reticulum membrane</location>
        <topology evidence="2">Multi-pass membrane protein</topology>
    </subcellularLocation>
</comment>
<evidence type="ECO:0000256" key="5">
    <source>
        <dbReference type="ARBA" id="ARBA00014495"/>
    </source>
</evidence>
<keyword evidence="9 11" id="KW-0472">Membrane</keyword>
<reference evidence="13" key="1">
    <citation type="submission" date="2018-05" db="EMBL/GenBank/DDBJ databases">
        <title>Draft genome sequence of Stemphylium lycopersici strain CIDEFI 213.</title>
        <authorList>
            <person name="Medina R."/>
            <person name="Franco M.E.E."/>
            <person name="Lucentini C.G."/>
            <person name="Saparrat M.C.N."/>
            <person name="Balatti P.A."/>
        </authorList>
    </citation>
    <scope>NUCLEOTIDE SEQUENCE [LARGE SCALE GENOMIC DNA]</scope>
    <source>
        <strain evidence="13">CIDEFI 213</strain>
    </source>
</reference>
<feature type="transmembrane region" description="Helical" evidence="11">
    <location>
        <begin position="223"/>
        <end position="243"/>
    </location>
</feature>
<keyword evidence="8 11" id="KW-1133">Transmembrane helix</keyword>
<feature type="compositionally biased region" description="Polar residues" evidence="10">
    <location>
        <begin position="514"/>
        <end position="524"/>
    </location>
</feature>
<feature type="region of interest" description="Disordered" evidence="10">
    <location>
        <begin position="432"/>
        <end position="537"/>
    </location>
</feature>
<evidence type="ECO:0000256" key="11">
    <source>
        <dbReference type="SAM" id="Phobius"/>
    </source>
</evidence>
<dbReference type="EMBL" id="QGDH01000050">
    <property type="protein sequence ID" value="RAR12254.1"/>
    <property type="molecule type" value="Genomic_DNA"/>
</dbReference>
<comment type="function">
    <text evidence="1">Probable acetyltransferase, which acetylates the inositol ring of phosphatidylinositol during biosynthesis of GPI-anchor.</text>
</comment>
<feature type="transmembrane region" description="Helical" evidence="11">
    <location>
        <begin position="124"/>
        <end position="142"/>
    </location>
</feature>
<feature type="transmembrane region" description="Helical" evidence="11">
    <location>
        <begin position="154"/>
        <end position="173"/>
    </location>
</feature>
<dbReference type="GO" id="GO:0006506">
    <property type="term" value="P:GPI anchor biosynthetic process"/>
    <property type="evidence" value="ECO:0007669"/>
    <property type="project" value="UniProtKB-UniPathway"/>
</dbReference>
<feature type="transmembrane region" description="Helical" evidence="11">
    <location>
        <begin position="194"/>
        <end position="211"/>
    </location>
</feature>
<dbReference type="PANTHER" id="PTHR20661">
    <property type="entry name" value="PHOSPHATIDYLINOSITOL-GLYCAN BIOSYNTHESIS CLASS W PROTEIN"/>
    <property type="match status" value="1"/>
</dbReference>
<dbReference type="PANTHER" id="PTHR20661:SF0">
    <property type="entry name" value="PHOSPHATIDYLINOSITOL-GLYCAN BIOSYNTHESIS CLASS W PROTEIN"/>
    <property type="match status" value="1"/>
</dbReference>
<dbReference type="InterPro" id="IPR009447">
    <property type="entry name" value="PIGW/GWT1"/>
</dbReference>
<feature type="transmembrane region" description="Helical" evidence="11">
    <location>
        <begin position="293"/>
        <end position="314"/>
    </location>
</feature>
<dbReference type="Proteomes" id="UP000249619">
    <property type="component" value="Unassembled WGS sequence"/>
</dbReference>
<feature type="transmembrane region" description="Helical" evidence="11">
    <location>
        <begin position="378"/>
        <end position="398"/>
    </location>
</feature>
<comment type="caution">
    <text evidence="12">The sequence shown here is derived from an EMBL/GenBank/DDBJ whole genome shotgun (WGS) entry which is preliminary data.</text>
</comment>
<dbReference type="GO" id="GO:0005789">
    <property type="term" value="C:endoplasmic reticulum membrane"/>
    <property type="evidence" value="ECO:0007669"/>
    <property type="project" value="UniProtKB-SubCell"/>
</dbReference>
<gene>
    <name evidence="12" type="ORF">DDE83_004141</name>
</gene>
<evidence type="ECO:0000256" key="9">
    <source>
        <dbReference type="ARBA" id="ARBA00023136"/>
    </source>
</evidence>
<dbReference type="Pfam" id="PF06423">
    <property type="entry name" value="GWT1"/>
    <property type="match status" value="1"/>
</dbReference>
<evidence type="ECO:0000256" key="7">
    <source>
        <dbReference type="ARBA" id="ARBA00022692"/>
    </source>
</evidence>